<dbReference type="RefSeq" id="WP_392009966.1">
    <property type="nucleotide sequence ID" value="NZ_JBIBSS010000005.1"/>
</dbReference>
<evidence type="ECO:0000256" key="1">
    <source>
        <dbReference type="SAM" id="MobiDB-lite"/>
    </source>
</evidence>
<dbReference type="EMBL" id="JBICZW010000002">
    <property type="protein sequence ID" value="MFG3188026.1"/>
    <property type="molecule type" value="Genomic_DNA"/>
</dbReference>
<reference evidence="3 4" key="1">
    <citation type="submission" date="2024-10" db="EMBL/GenBank/DDBJ databases">
        <title>The Natural Products Discovery Center: Release of the First 8490 Sequenced Strains for Exploring Actinobacteria Biosynthetic Diversity.</title>
        <authorList>
            <person name="Kalkreuter E."/>
            <person name="Kautsar S.A."/>
            <person name="Yang D."/>
            <person name="Bader C.D."/>
            <person name="Teijaro C.N."/>
            <person name="Fluegel L."/>
            <person name="Davis C.M."/>
            <person name="Simpson J.R."/>
            <person name="Lauterbach L."/>
            <person name="Steele A.D."/>
            <person name="Gui C."/>
            <person name="Meng S."/>
            <person name="Li G."/>
            <person name="Viehrig K."/>
            <person name="Ye F."/>
            <person name="Su P."/>
            <person name="Kiefer A.F."/>
            <person name="Nichols A."/>
            <person name="Cepeda A.J."/>
            <person name="Yan W."/>
            <person name="Fan B."/>
            <person name="Jiang Y."/>
            <person name="Adhikari A."/>
            <person name="Zheng C.-J."/>
            <person name="Schuster L."/>
            <person name="Cowan T.M."/>
            <person name="Smanski M.J."/>
            <person name="Chevrette M.G."/>
            <person name="De Carvalho L.P.S."/>
            <person name="Shen B."/>
        </authorList>
    </citation>
    <scope>NUCLEOTIDE SEQUENCE [LARGE SCALE GENOMIC DNA]</scope>
    <source>
        <strain evidence="3 4">NPDC048229</strain>
    </source>
</reference>
<evidence type="ECO:0000256" key="2">
    <source>
        <dbReference type="SAM" id="Phobius"/>
    </source>
</evidence>
<organism evidence="3 4">
    <name type="scientific">Streptomyces omiyaensis</name>
    <dbReference type="NCBI Taxonomy" id="68247"/>
    <lineage>
        <taxon>Bacteria</taxon>
        <taxon>Bacillati</taxon>
        <taxon>Actinomycetota</taxon>
        <taxon>Actinomycetes</taxon>
        <taxon>Kitasatosporales</taxon>
        <taxon>Streptomycetaceae</taxon>
        <taxon>Streptomyces</taxon>
    </lineage>
</organism>
<keyword evidence="4" id="KW-1185">Reference proteome</keyword>
<keyword evidence="2" id="KW-1133">Transmembrane helix</keyword>
<accession>A0ABW7BPF5</accession>
<feature type="region of interest" description="Disordered" evidence="1">
    <location>
        <begin position="69"/>
        <end position="95"/>
    </location>
</feature>
<dbReference type="Proteomes" id="UP001604282">
    <property type="component" value="Unassembled WGS sequence"/>
</dbReference>
<protein>
    <submittedName>
        <fullName evidence="3">Uncharacterized protein</fullName>
    </submittedName>
</protein>
<keyword evidence="2" id="KW-0812">Transmembrane</keyword>
<keyword evidence="2" id="KW-0472">Membrane</keyword>
<comment type="caution">
    <text evidence="3">The sequence shown here is derived from an EMBL/GenBank/DDBJ whole genome shotgun (WGS) entry which is preliminary data.</text>
</comment>
<evidence type="ECO:0000313" key="4">
    <source>
        <dbReference type="Proteomes" id="UP001604282"/>
    </source>
</evidence>
<feature type="compositionally biased region" description="Gly residues" evidence="1">
    <location>
        <begin position="85"/>
        <end position="95"/>
    </location>
</feature>
<evidence type="ECO:0000313" key="3">
    <source>
        <dbReference type="EMBL" id="MFG3188026.1"/>
    </source>
</evidence>
<name>A0ABW7BPF5_9ACTN</name>
<proteinExistence type="predicted"/>
<feature type="transmembrane region" description="Helical" evidence="2">
    <location>
        <begin position="12"/>
        <end position="33"/>
    </location>
</feature>
<sequence length="95" mass="9555">MAGRFGARKRLEVLQVVVAGLGVPASLGIGVVLNAAGLHVGIGLAATALVLLATATALAKLDARLARLPAPPSRTHRRARRAEEPGGGPGQTPLP</sequence>
<feature type="transmembrane region" description="Helical" evidence="2">
    <location>
        <begin position="39"/>
        <end position="59"/>
    </location>
</feature>
<gene>
    <name evidence="3" type="ORF">ACGFYS_03710</name>
</gene>